<accession>S7W707</accession>
<organism evidence="1 2">
    <name type="scientific">Spraguea lophii (strain 42_110)</name>
    <name type="common">Microsporidian parasite</name>
    <dbReference type="NCBI Taxonomy" id="1358809"/>
    <lineage>
        <taxon>Eukaryota</taxon>
        <taxon>Fungi</taxon>
        <taxon>Fungi incertae sedis</taxon>
        <taxon>Microsporidia</taxon>
        <taxon>Spragueidae</taxon>
        <taxon>Spraguea</taxon>
    </lineage>
</organism>
<evidence type="ECO:0000313" key="1">
    <source>
        <dbReference type="EMBL" id="EPR78610.1"/>
    </source>
</evidence>
<gene>
    <name evidence="1" type="ORF">SLOPH_1074</name>
</gene>
<dbReference type="InParanoid" id="S7W707"/>
<feature type="non-terminal residue" evidence="1">
    <location>
        <position position="120"/>
    </location>
</feature>
<dbReference type="Proteomes" id="UP000014978">
    <property type="component" value="Unassembled WGS sequence"/>
</dbReference>
<evidence type="ECO:0000313" key="2">
    <source>
        <dbReference type="Proteomes" id="UP000014978"/>
    </source>
</evidence>
<reference evidence="2" key="1">
    <citation type="journal article" date="2013" name="PLoS Genet.">
        <title>The genome of Spraguea lophii and the basis of host-microsporidian interactions.</title>
        <authorList>
            <person name="Campbell S.E."/>
            <person name="Williams T.A."/>
            <person name="Yousuf A."/>
            <person name="Soanes D.M."/>
            <person name="Paszkiewicz K.H."/>
            <person name="Williams B.A.P."/>
        </authorList>
    </citation>
    <scope>NUCLEOTIDE SEQUENCE [LARGE SCALE GENOMIC DNA]</scope>
    <source>
        <strain evidence="2">42_110</strain>
    </source>
</reference>
<proteinExistence type="predicted"/>
<dbReference type="HOGENOM" id="CLU_2055388_0_0_1"/>
<dbReference type="AlphaFoldDB" id="S7W707"/>
<keyword evidence="2" id="KW-1185">Reference proteome</keyword>
<protein>
    <submittedName>
        <fullName evidence="1">Uncharacterized protein</fullName>
    </submittedName>
</protein>
<sequence>MDFIFSEIEAYYITIEKTETDKIKSLKKYFLNHKGLPNIIDPNKKYSNFYISENSQKEKNVNKDIDVIFKEVKNFYNNKNNDGDKNIDNLQFPPNSLIILLKDNNLSDKKINICIKNNYK</sequence>
<dbReference type="VEuPathDB" id="MicrosporidiaDB:SLOPH_1074"/>
<name>S7W707_SPRLO</name>
<dbReference type="EMBL" id="ATCN01000669">
    <property type="protein sequence ID" value="EPR78610.1"/>
    <property type="molecule type" value="Genomic_DNA"/>
</dbReference>
<comment type="caution">
    <text evidence="1">The sequence shown here is derived from an EMBL/GenBank/DDBJ whole genome shotgun (WGS) entry which is preliminary data.</text>
</comment>